<dbReference type="InterPro" id="IPR052408">
    <property type="entry name" value="Exonuclease_MUT-7-like"/>
</dbReference>
<feature type="region of interest" description="Disordered" evidence="1">
    <location>
        <begin position="664"/>
        <end position="689"/>
    </location>
</feature>
<dbReference type="SMART" id="SM00474">
    <property type="entry name" value="35EXOc"/>
    <property type="match status" value="1"/>
</dbReference>
<evidence type="ECO:0000313" key="4">
    <source>
        <dbReference type="Proteomes" id="UP000291116"/>
    </source>
</evidence>
<organism evidence="3 4">
    <name type="scientific">Pseudo-nitzschia multistriata</name>
    <dbReference type="NCBI Taxonomy" id="183589"/>
    <lineage>
        <taxon>Eukaryota</taxon>
        <taxon>Sar</taxon>
        <taxon>Stramenopiles</taxon>
        <taxon>Ochrophyta</taxon>
        <taxon>Bacillariophyta</taxon>
        <taxon>Bacillariophyceae</taxon>
        <taxon>Bacillariophycidae</taxon>
        <taxon>Bacillariales</taxon>
        <taxon>Bacillariaceae</taxon>
        <taxon>Pseudo-nitzschia</taxon>
    </lineage>
</organism>
<dbReference type="Pfam" id="PF01612">
    <property type="entry name" value="DNA_pol_A_exo1"/>
    <property type="match status" value="1"/>
</dbReference>
<evidence type="ECO:0000313" key="3">
    <source>
        <dbReference type="EMBL" id="VEU41293.1"/>
    </source>
</evidence>
<keyword evidence="4" id="KW-1185">Reference proteome</keyword>
<dbReference type="InterPro" id="IPR012337">
    <property type="entry name" value="RNaseH-like_sf"/>
</dbReference>
<name>A0A448ZGX0_9STRA</name>
<evidence type="ECO:0000259" key="2">
    <source>
        <dbReference type="SMART" id="SM00474"/>
    </source>
</evidence>
<dbReference type="PANTHER" id="PTHR47765">
    <property type="entry name" value="3'-5' EXONUCLEASE DOMAIN-CONTAINING PROTEIN"/>
    <property type="match status" value="1"/>
</dbReference>
<proteinExistence type="predicted"/>
<feature type="domain" description="3'-5' exonuclease" evidence="2">
    <location>
        <begin position="447"/>
        <end position="663"/>
    </location>
</feature>
<dbReference type="EMBL" id="CAACVS010000340">
    <property type="protein sequence ID" value="VEU41293.1"/>
    <property type="molecule type" value="Genomic_DNA"/>
</dbReference>
<dbReference type="PANTHER" id="PTHR47765:SF2">
    <property type="entry name" value="EXONUCLEASE MUT-7 HOMOLOG"/>
    <property type="match status" value="1"/>
</dbReference>
<sequence>MTTSFFVPYTFQKCAPNTKHVNGIPPTALWMDRVDDNGESALKSLDCFVSAVETMNKNFRSMDDSRDTFQVISRGLSDLPSCEKVKTKVFYDPSSMEVFIATVQDSSEIRISKIRFLCSNNNLVPAPADVVQNLCGFPVDTLPPLGHCLAPKVSSCTIAFDERLINDCQELKLLMMGSAGHPYWKSLLAAELVVRLQEIGEVMIAGGITYDDNRHEGSDKRVWEVSSSDKDEKKIPTTPSRTPSNSLDPFYPKPYFPIDGPSLNIARLVIRQKEISNPLTPVFLTVMGRIGTINVRTKRSLRCEFLPTVREMSRNDETNDNEVSHPWRSAVSGKDMAVDLIFGKFFLQSYGTKLGEALIEEVQEGQLVQIEAKTNPGQRESIEKWIDTNCLELVPMNCQLLSCGSRSYGDSFDKGGLQTGRKPKKTGSSSSLPTLTLSDIYQGNSSIKFVDDARSISEFSSDIAKLLSEVGDRPSLSPYVGIDCEWQPREFMEDKKQPQPVLLLQVSLHALERVYILDLQALLRPLEESDTPFNQLEGELSECLSKLMKSNRFIKVGYQLSSDLRRIFASYPHLPCFQEVHSILEISSFIKRVLRISKQKKSRYITMSLAAMTSHYLGMALDKEHQMTDWAVRDLTPRQLEYAALDAAVPPRLLEEALESIGASFSDEGPRGTEVSSCPVPRRHEGDAALEGEVASVRFHRLSGDTDEETAGELGAKRIVGPSWILSSVWKAVEAPPPPLVVPSSSRR</sequence>
<dbReference type="GO" id="GO:0003676">
    <property type="term" value="F:nucleic acid binding"/>
    <property type="evidence" value="ECO:0007669"/>
    <property type="project" value="InterPro"/>
</dbReference>
<dbReference type="Proteomes" id="UP000291116">
    <property type="component" value="Unassembled WGS sequence"/>
</dbReference>
<dbReference type="GO" id="GO:0006139">
    <property type="term" value="P:nucleobase-containing compound metabolic process"/>
    <property type="evidence" value="ECO:0007669"/>
    <property type="project" value="InterPro"/>
</dbReference>
<protein>
    <recommendedName>
        <fullName evidence="2">3'-5' exonuclease domain-containing protein</fullName>
    </recommendedName>
</protein>
<dbReference type="InterPro" id="IPR036397">
    <property type="entry name" value="RNaseH_sf"/>
</dbReference>
<gene>
    <name evidence="3" type="ORF">PSNMU_V1.4_AUG-EV-PASAV3_0082050</name>
</gene>
<feature type="region of interest" description="Disordered" evidence="1">
    <location>
        <begin position="219"/>
        <end position="246"/>
    </location>
</feature>
<dbReference type="Gene3D" id="3.30.420.10">
    <property type="entry name" value="Ribonuclease H-like superfamily/Ribonuclease H"/>
    <property type="match status" value="1"/>
</dbReference>
<dbReference type="OrthoDB" id="10261556at2759"/>
<reference evidence="3 4" key="1">
    <citation type="submission" date="2019-01" db="EMBL/GenBank/DDBJ databases">
        <authorList>
            <person name="Ferrante I. M."/>
        </authorList>
    </citation>
    <scope>NUCLEOTIDE SEQUENCE [LARGE SCALE GENOMIC DNA]</scope>
    <source>
        <strain evidence="3 4">B856</strain>
    </source>
</reference>
<feature type="compositionally biased region" description="Basic and acidic residues" evidence="1">
    <location>
        <begin position="219"/>
        <end position="235"/>
    </location>
</feature>
<dbReference type="AlphaFoldDB" id="A0A448ZGX0"/>
<accession>A0A448ZGX0</accession>
<dbReference type="GO" id="GO:0008408">
    <property type="term" value="F:3'-5' exonuclease activity"/>
    <property type="evidence" value="ECO:0007669"/>
    <property type="project" value="InterPro"/>
</dbReference>
<dbReference type="InterPro" id="IPR002562">
    <property type="entry name" value="3'-5'_exonuclease_dom"/>
</dbReference>
<feature type="compositionally biased region" description="Polar residues" evidence="1">
    <location>
        <begin position="237"/>
        <end position="246"/>
    </location>
</feature>
<dbReference type="SUPFAM" id="SSF53098">
    <property type="entry name" value="Ribonuclease H-like"/>
    <property type="match status" value="1"/>
</dbReference>
<evidence type="ECO:0000256" key="1">
    <source>
        <dbReference type="SAM" id="MobiDB-lite"/>
    </source>
</evidence>